<gene>
    <name evidence="24" type="primary">ftsW</name>
    <name evidence="24" type="ORF">I7412_16990</name>
</gene>
<evidence type="ECO:0000256" key="6">
    <source>
        <dbReference type="ARBA" id="ARBA00022679"/>
    </source>
</evidence>
<evidence type="ECO:0000256" key="20">
    <source>
        <dbReference type="ARBA" id="ARBA00049902"/>
    </source>
</evidence>
<feature type="transmembrane region" description="Helical" evidence="23">
    <location>
        <begin position="200"/>
        <end position="217"/>
    </location>
</feature>
<evidence type="ECO:0000256" key="4">
    <source>
        <dbReference type="ARBA" id="ARBA00022618"/>
    </source>
</evidence>
<dbReference type="NCBIfam" id="TIGR02614">
    <property type="entry name" value="ftsW"/>
    <property type="match status" value="1"/>
</dbReference>
<comment type="function">
    <text evidence="21">Peptidoglycan polymerase that is essential for cell division.</text>
</comment>
<dbReference type="GO" id="GO:0015648">
    <property type="term" value="F:lipid-linked peptidoglycan transporter activity"/>
    <property type="evidence" value="ECO:0007669"/>
    <property type="project" value="TreeGrafter"/>
</dbReference>
<dbReference type="EMBL" id="JAEACQ010000196">
    <property type="protein sequence ID" value="MBL7628821.1"/>
    <property type="molecule type" value="Genomic_DNA"/>
</dbReference>
<comment type="subcellular location">
    <subcellularLocation>
        <location evidence="1">Cell membrane</location>
        <topology evidence="1">Multi-pass membrane protein</topology>
    </subcellularLocation>
</comment>
<evidence type="ECO:0000256" key="14">
    <source>
        <dbReference type="ARBA" id="ARBA00032370"/>
    </source>
</evidence>
<evidence type="ECO:0000256" key="2">
    <source>
        <dbReference type="ARBA" id="ARBA00004752"/>
    </source>
</evidence>
<feature type="transmembrane region" description="Helical" evidence="23">
    <location>
        <begin position="223"/>
        <end position="239"/>
    </location>
</feature>
<dbReference type="GO" id="GO:0008955">
    <property type="term" value="F:peptidoglycan glycosyltransferase activity"/>
    <property type="evidence" value="ECO:0007669"/>
    <property type="project" value="UniProtKB-EC"/>
</dbReference>
<name>A0A937RB57_9ACTN</name>
<accession>A0A937RB57</accession>
<keyword evidence="3" id="KW-1003">Cell membrane</keyword>
<dbReference type="GO" id="GO:0051301">
    <property type="term" value="P:cell division"/>
    <property type="evidence" value="ECO:0007669"/>
    <property type="project" value="UniProtKB-KW"/>
</dbReference>
<feature type="compositionally biased region" description="Gly residues" evidence="22">
    <location>
        <begin position="468"/>
        <end position="478"/>
    </location>
</feature>
<feature type="transmembrane region" description="Helical" evidence="23">
    <location>
        <begin position="67"/>
        <end position="89"/>
    </location>
</feature>
<evidence type="ECO:0000313" key="25">
    <source>
        <dbReference type="Proteomes" id="UP000604475"/>
    </source>
</evidence>
<feature type="compositionally biased region" description="Basic and acidic residues" evidence="22">
    <location>
        <begin position="554"/>
        <end position="564"/>
    </location>
</feature>
<evidence type="ECO:0000256" key="1">
    <source>
        <dbReference type="ARBA" id="ARBA00004651"/>
    </source>
</evidence>
<evidence type="ECO:0000256" key="23">
    <source>
        <dbReference type="SAM" id="Phobius"/>
    </source>
</evidence>
<evidence type="ECO:0000256" key="10">
    <source>
        <dbReference type="ARBA" id="ARBA00022989"/>
    </source>
</evidence>
<dbReference type="InterPro" id="IPR001182">
    <property type="entry name" value="FtsW/RodA"/>
</dbReference>
<keyword evidence="4" id="KW-0132">Cell division</keyword>
<protein>
    <recommendedName>
        <fullName evidence="17">Probable peptidoglycan glycosyltransferase FtsW</fullName>
        <ecNumber evidence="19">2.4.99.28</ecNumber>
    </recommendedName>
    <alternativeName>
        <fullName evidence="18">Cell division protein FtsW</fullName>
    </alternativeName>
    <alternativeName>
        <fullName evidence="15">Cell wall polymerase</fullName>
    </alternativeName>
    <alternativeName>
        <fullName evidence="14">Peptidoglycan polymerase</fullName>
    </alternativeName>
</protein>
<keyword evidence="11 23" id="KW-0472">Membrane</keyword>
<dbReference type="Proteomes" id="UP000604475">
    <property type="component" value="Unassembled WGS sequence"/>
</dbReference>
<evidence type="ECO:0000256" key="19">
    <source>
        <dbReference type="ARBA" id="ARBA00044770"/>
    </source>
</evidence>
<feature type="compositionally biased region" description="Low complexity" evidence="22">
    <location>
        <begin position="479"/>
        <end position="489"/>
    </location>
</feature>
<feature type="compositionally biased region" description="Basic residues" evidence="22">
    <location>
        <begin position="456"/>
        <end position="466"/>
    </location>
</feature>
<feature type="compositionally biased region" description="Basic and acidic residues" evidence="22">
    <location>
        <begin position="523"/>
        <end position="544"/>
    </location>
</feature>
<feature type="transmembrane region" description="Helical" evidence="23">
    <location>
        <begin position="244"/>
        <end position="262"/>
    </location>
</feature>
<dbReference type="GO" id="GO:0008360">
    <property type="term" value="P:regulation of cell shape"/>
    <property type="evidence" value="ECO:0007669"/>
    <property type="project" value="UniProtKB-KW"/>
</dbReference>
<feature type="transmembrane region" description="Helical" evidence="23">
    <location>
        <begin position="322"/>
        <end position="349"/>
    </location>
</feature>
<evidence type="ECO:0000256" key="12">
    <source>
        <dbReference type="ARBA" id="ARBA00023306"/>
    </source>
</evidence>
<evidence type="ECO:0000256" key="8">
    <source>
        <dbReference type="ARBA" id="ARBA00022960"/>
    </source>
</evidence>
<evidence type="ECO:0000256" key="22">
    <source>
        <dbReference type="SAM" id="MobiDB-lite"/>
    </source>
</evidence>
<organism evidence="24 25">
    <name type="scientific">Frankia nepalensis</name>
    <dbReference type="NCBI Taxonomy" id="1836974"/>
    <lineage>
        <taxon>Bacteria</taxon>
        <taxon>Bacillati</taxon>
        <taxon>Actinomycetota</taxon>
        <taxon>Actinomycetes</taxon>
        <taxon>Frankiales</taxon>
        <taxon>Frankiaceae</taxon>
        <taxon>Frankia</taxon>
    </lineage>
</organism>
<dbReference type="GO" id="GO:0009252">
    <property type="term" value="P:peptidoglycan biosynthetic process"/>
    <property type="evidence" value="ECO:0007669"/>
    <property type="project" value="UniProtKB-KW"/>
</dbReference>
<dbReference type="PANTHER" id="PTHR30474">
    <property type="entry name" value="CELL CYCLE PROTEIN"/>
    <property type="match status" value="1"/>
</dbReference>
<keyword evidence="10 23" id="KW-1133">Transmembrane helix</keyword>
<keyword evidence="9" id="KW-0573">Peptidoglycan synthesis</keyword>
<keyword evidence="5" id="KW-0328">Glycosyltransferase</keyword>
<reference evidence="24" key="1">
    <citation type="submission" date="2020-12" db="EMBL/GenBank/DDBJ databases">
        <title>Genomic characterization of non-nitrogen-fixing Frankia strains.</title>
        <authorList>
            <person name="Carlos-Shanley C."/>
            <person name="Guerra T."/>
            <person name="Hahn D."/>
        </authorList>
    </citation>
    <scope>NUCLEOTIDE SEQUENCE</scope>
    <source>
        <strain evidence="24">CN6</strain>
    </source>
</reference>
<evidence type="ECO:0000256" key="3">
    <source>
        <dbReference type="ARBA" id="ARBA00022475"/>
    </source>
</evidence>
<comment type="catalytic activity">
    <reaction evidence="20">
        <text>[GlcNAc-(1-&gt;4)-Mur2Ac(oyl-L-Ala-gamma-D-Glu-L-Lys-D-Ala-D-Ala)](n)-di-trans,octa-cis-undecaprenyl diphosphate + beta-D-GlcNAc-(1-&gt;4)-Mur2Ac(oyl-L-Ala-gamma-D-Glu-L-Lys-D-Ala-D-Ala)-di-trans,octa-cis-undecaprenyl diphosphate = [GlcNAc-(1-&gt;4)-Mur2Ac(oyl-L-Ala-gamma-D-Glu-L-Lys-D-Ala-D-Ala)](n+1)-di-trans,octa-cis-undecaprenyl diphosphate + di-trans,octa-cis-undecaprenyl diphosphate + H(+)</text>
        <dbReference type="Rhea" id="RHEA:23708"/>
        <dbReference type="Rhea" id="RHEA-COMP:9602"/>
        <dbReference type="Rhea" id="RHEA-COMP:9603"/>
        <dbReference type="ChEBI" id="CHEBI:15378"/>
        <dbReference type="ChEBI" id="CHEBI:58405"/>
        <dbReference type="ChEBI" id="CHEBI:60033"/>
        <dbReference type="ChEBI" id="CHEBI:78435"/>
        <dbReference type="EC" id="2.4.99.28"/>
    </reaction>
</comment>
<dbReference type="GO" id="GO:0071555">
    <property type="term" value="P:cell wall organization"/>
    <property type="evidence" value="ECO:0007669"/>
    <property type="project" value="UniProtKB-KW"/>
</dbReference>
<evidence type="ECO:0000313" key="24">
    <source>
        <dbReference type="EMBL" id="MBL7628821.1"/>
    </source>
</evidence>
<evidence type="ECO:0000256" key="17">
    <source>
        <dbReference type="ARBA" id="ARBA00041185"/>
    </source>
</evidence>
<feature type="transmembrane region" description="Helical" evidence="23">
    <location>
        <begin position="101"/>
        <end position="121"/>
    </location>
</feature>
<feature type="transmembrane region" description="Helical" evidence="23">
    <location>
        <begin position="397"/>
        <end position="419"/>
    </location>
</feature>
<feature type="region of interest" description="Disordered" evidence="22">
    <location>
        <begin position="439"/>
        <end position="640"/>
    </location>
</feature>
<keyword evidence="12" id="KW-0131">Cell cycle</keyword>
<keyword evidence="25" id="KW-1185">Reference proteome</keyword>
<proteinExistence type="inferred from homology"/>
<feature type="transmembrane region" description="Helical" evidence="23">
    <location>
        <begin position="361"/>
        <end position="385"/>
    </location>
</feature>
<evidence type="ECO:0000256" key="18">
    <source>
        <dbReference type="ARBA" id="ARBA00041418"/>
    </source>
</evidence>
<comment type="similarity">
    <text evidence="16">Belongs to the SEDS family. FtsW subfamily.</text>
</comment>
<evidence type="ECO:0000256" key="11">
    <source>
        <dbReference type="ARBA" id="ARBA00023136"/>
    </source>
</evidence>
<evidence type="ECO:0000256" key="5">
    <source>
        <dbReference type="ARBA" id="ARBA00022676"/>
    </source>
</evidence>
<feature type="compositionally biased region" description="Low complexity" evidence="22">
    <location>
        <begin position="499"/>
        <end position="510"/>
    </location>
</feature>
<sequence>MAPAVGAPTIGKTSGAASSAAASSRAAEPGRRPARAGQRRAVLRAVPDTPGVPFAKLPLLERPLASYYLLGSSAGLLLLLGLVMVLSASNVRSFADFGSSYTVFLRQATWMGIGLPILLVASRTPVRLFRRAAYPLLAVTLLMLLLVLSPLGVSSNGAQRWVGFGPLTLQPSELAKLALVLWSADLLTRKRRLLGDWKHLIIPIVPVTVFVGGLIMLQPDMGTTIIAFSVLFVALWVVGTPGRVYGALLGVIALVATVLAVIEPYRLARLLSYRDPFDDAQGSGWQAVHGIYALASGGWWGEGLGASREKWPDLLPAPYTDFILAILGEELGLLGCLVVVTLFGVFGYAGLRVAHRTDNHFVRLAAAASTGWILAQAVVNMGAVVGLLPITGIPLPLVSFGGSSLVPTMFSIGMLLAFARSEPAAARLLAERAEARKAARRARRGRRGADGAAGPKRARFSIHRAGRSGPGPRAGGSGRAASGRATSGRVTSDRAPSGRATSDRATPSRAASDRAASKRATSGRRDADERGPRGGRDQSGRDQKGGTAGRARPHGREPGDRAETGAEPGPARARPRARPRAGEGGAREARAARGGAGRQGTARQAGAARDTGGAARGRRSPEPGPYHRPRSGPDGPPAAG</sequence>
<dbReference type="AlphaFoldDB" id="A0A937RB57"/>
<keyword evidence="7 23" id="KW-0812">Transmembrane</keyword>
<feature type="transmembrane region" description="Helical" evidence="23">
    <location>
        <begin position="133"/>
        <end position="153"/>
    </location>
</feature>
<dbReference type="PANTHER" id="PTHR30474:SF2">
    <property type="entry name" value="PEPTIDOGLYCAN GLYCOSYLTRANSFERASE FTSW-RELATED"/>
    <property type="match status" value="1"/>
</dbReference>
<evidence type="ECO:0000256" key="16">
    <source>
        <dbReference type="ARBA" id="ARBA00038053"/>
    </source>
</evidence>
<evidence type="ECO:0000256" key="21">
    <source>
        <dbReference type="ARBA" id="ARBA00049966"/>
    </source>
</evidence>
<dbReference type="EC" id="2.4.99.28" evidence="19"/>
<evidence type="ECO:0000256" key="7">
    <source>
        <dbReference type="ARBA" id="ARBA00022692"/>
    </source>
</evidence>
<comment type="pathway">
    <text evidence="2">Cell wall biogenesis; peptidoglycan biosynthesis.</text>
</comment>
<dbReference type="InterPro" id="IPR013437">
    <property type="entry name" value="FtsW"/>
</dbReference>
<comment type="caution">
    <text evidence="24">The sequence shown here is derived from an EMBL/GenBank/DDBJ whole genome shotgun (WGS) entry which is preliminary data.</text>
</comment>
<feature type="compositionally biased region" description="Low complexity" evidence="22">
    <location>
        <begin position="599"/>
        <end position="613"/>
    </location>
</feature>
<dbReference type="GO" id="GO:0005886">
    <property type="term" value="C:plasma membrane"/>
    <property type="evidence" value="ECO:0007669"/>
    <property type="project" value="UniProtKB-SubCell"/>
</dbReference>
<feature type="compositionally biased region" description="Low complexity" evidence="22">
    <location>
        <begin position="14"/>
        <end position="27"/>
    </location>
</feature>
<feature type="region of interest" description="Disordered" evidence="22">
    <location>
        <begin position="1"/>
        <end position="38"/>
    </location>
</feature>
<dbReference type="GO" id="GO:0032153">
    <property type="term" value="C:cell division site"/>
    <property type="evidence" value="ECO:0007669"/>
    <property type="project" value="TreeGrafter"/>
</dbReference>
<evidence type="ECO:0000256" key="9">
    <source>
        <dbReference type="ARBA" id="ARBA00022984"/>
    </source>
</evidence>
<evidence type="ECO:0000256" key="13">
    <source>
        <dbReference type="ARBA" id="ARBA00023316"/>
    </source>
</evidence>
<keyword evidence="6" id="KW-0808">Transferase</keyword>
<keyword evidence="13" id="KW-0961">Cell wall biogenesis/degradation</keyword>
<dbReference type="Pfam" id="PF01098">
    <property type="entry name" value="FTSW_RODA_SPOVE"/>
    <property type="match status" value="1"/>
</dbReference>
<evidence type="ECO:0000256" key="15">
    <source>
        <dbReference type="ARBA" id="ARBA00033270"/>
    </source>
</evidence>
<keyword evidence="8" id="KW-0133">Cell shape</keyword>